<proteinExistence type="predicted"/>
<keyword evidence="1" id="KW-0472">Membrane</keyword>
<keyword evidence="1" id="KW-1133">Transmembrane helix</keyword>
<comment type="caution">
    <text evidence="3">The sequence shown here is derived from an EMBL/GenBank/DDBJ whole genome shotgun (WGS) entry which is preliminary data.</text>
</comment>
<gene>
    <name evidence="3" type="ORF">KJB30_09555</name>
</gene>
<feature type="transmembrane region" description="Helical" evidence="1">
    <location>
        <begin position="12"/>
        <end position="32"/>
    </location>
</feature>
<feature type="transmembrane region" description="Helical" evidence="1">
    <location>
        <begin position="137"/>
        <end position="157"/>
    </location>
</feature>
<dbReference type="InterPro" id="IPR021994">
    <property type="entry name" value="DUF3592"/>
</dbReference>
<dbReference type="Proteomes" id="UP000784128">
    <property type="component" value="Unassembled WGS sequence"/>
</dbReference>
<feature type="domain" description="DUF3592" evidence="2">
    <location>
        <begin position="57"/>
        <end position="131"/>
    </location>
</feature>
<accession>A0ABS5U8N6</accession>
<dbReference type="EMBL" id="JAHDYS010000008">
    <property type="protein sequence ID" value="MBT1072029.1"/>
    <property type="molecule type" value="Genomic_DNA"/>
</dbReference>
<organism evidence="3 4">
    <name type="scientific">Pelotalea chapellei</name>
    <dbReference type="NCBI Taxonomy" id="44671"/>
    <lineage>
        <taxon>Bacteria</taxon>
        <taxon>Pseudomonadati</taxon>
        <taxon>Thermodesulfobacteriota</taxon>
        <taxon>Desulfuromonadia</taxon>
        <taxon>Geobacterales</taxon>
        <taxon>Geobacteraceae</taxon>
        <taxon>Pelotalea</taxon>
    </lineage>
</organism>
<evidence type="ECO:0000313" key="3">
    <source>
        <dbReference type="EMBL" id="MBT1072029.1"/>
    </source>
</evidence>
<protein>
    <submittedName>
        <fullName evidence="3">DUF3592 domain-containing protein</fullName>
    </submittedName>
</protein>
<evidence type="ECO:0000313" key="4">
    <source>
        <dbReference type="Proteomes" id="UP000784128"/>
    </source>
</evidence>
<keyword evidence="4" id="KW-1185">Reference proteome</keyword>
<keyword evidence="1" id="KW-0812">Transmembrane</keyword>
<sequence>MNAIKQILGKLLGYVLLAGILFGLFTIVAVPIEMGKMATAEKWPSRKGLITKSFADRRSSTRRAPWWRAEICGTYKDSEETFCVRRVRYGDFRFGSGEAEAHEAVAKYPVGREVDIYYSPSNPKETVLEARTSWNTMASLLGLGIGFLLLPLLLWLFRRQLEPKRYK</sequence>
<evidence type="ECO:0000259" key="2">
    <source>
        <dbReference type="Pfam" id="PF12158"/>
    </source>
</evidence>
<evidence type="ECO:0000256" key="1">
    <source>
        <dbReference type="SAM" id="Phobius"/>
    </source>
</evidence>
<name>A0ABS5U8N6_9BACT</name>
<dbReference type="RefSeq" id="WP_214298488.1">
    <property type="nucleotide sequence ID" value="NZ_JAHDYS010000008.1"/>
</dbReference>
<reference evidence="3 4" key="1">
    <citation type="submission" date="2021-05" db="EMBL/GenBank/DDBJ databases">
        <title>The draft genome of Geobacter chapellei DSM 13688.</title>
        <authorList>
            <person name="Xu Z."/>
            <person name="Masuda Y."/>
            <person name="Itoh H."/>
            <person name="Senoo K."/>
        </authorList>
    </citation>
    <scope>NUCLEOTIDE SEQUENCE [LARGE SCALE GENOMIC DNA]</scope>
    <source>
        <strain evidence="3 4">DSM 13688</strain>
    </source>
</reference>
<dbReference type="Pfam" id="PF12158">
    <property type="entry name" value="DUF3592"/>
    <property type="match status" value="1"/>
</dbReference>